<protein>
    <submittedName>
        <fullName evidence="3">Cytochrome P450</fullName>
    </submittedName>
</protein>
<organism evidence="3 4">
    <name type="scientific">Nannocystis radixulma</name>
    <dbReference type="NCBI Taxonomy" id="2995305"/>
    <lineage>
        <taxon>Bacteria</taxon>
        <taxon>Pseudomonadati</taxon>
        <taxon>Myxococcota</taxon>
        <taxon>Polyangia</taxon>
        <taxon>Nannocystales</taxon>
        <taxon>Nannocystaceae</taxon>
        <taxon>Nannocystis</taxon>
    </lineage>
</organism>
<evidence type="ECO:0000313" key="3">
    <source>
        <dbReference type="EMBL" id="MDC0668411.1"/>
    </source>
</evidence>
<comment type="caution">
    <text evidence="3">The sequence shown here is derived from an EMBL/GenBank/DDBJ whole genome shotgun (WGS) entry which is preliminary data.</text>
</comment>
<evidence type="ECO:0000256" key="1">
    <source>
        <dbReference type="ARBA" id="ARBA00010617"/>
    </source>
</evidence>
<dbReference type="SUPFAM" id="SSF48264">
    <property type="entry name" value="Cytochrome P450"/>
    <property type="match status" value="1"/>
</dbReference>
<gene>
    <name evidence="3" type="ORF">POL58_11715</name>
</gene>
<dbReference type="PRINTS" id="PR00385">
    <property type="entry name" value="P450"/>
</dbReference>
<dbReference type="EMBL" id="JAQNDN010000004">
    <property type="protein sequence ID" value="MDC0668411.1"/>
    <property type="molecule type" value="Genomic_DNA"/>
</dbReference>
<dbReference type="PANTHER" id="PTHR46696:SF1">
    <property type="entry name" value="CYTOCHROME P450 YJIB-RELATED"/>
    <property type="match status" value="1"/>
</dbReference>
<keyword evidence="2" id="KW-0479">Metal-binding</keyword>
<dbReference type="Pfam" id="PF00067">
    <property type="entry name" value="p450"/>
    <property type="match status" value="1"/>
</dbReference>
<proteinExistence type="inferred from homology"/>
<evidence type="ECO:0000313" key="4">
    <source>
        <dbReference type="Proteomes" id="UP001217838"/>
    </source>
</evidence>
<reference evidence="3 4" key="1">
    <citation type="submission" date="2022-11" db="EMBL/GenBank/DDBJ databases">
        <title>Minimal conservation of predation-associated metabolite biosynthetic gene clusters underscores biosynthetic potential of Myxococcota including descriptions for ten novel species: Archangium lansinium sp. nov., Myxococcus landrumus sp. nov., Nannocystis bai.</title>
        <authorList>
            <person name="Ahearne A."/>
            <person name="Stevens C."/>
            <person name="Dowd S."/>
        </authorList>
    </citation>
    <scope>NUCLEOTIDE SEQUENCE [LARGE SCALE GENOMIC DNA]</scope>
    <source>
        <strain evidence="3 4">NCELM</strain>
    </source>
</reference>
<dbReference type="InterPro" id="IPR036396">
    <property type="entry name" value="Cyt_P450_sf"/>
</dbReference>
<dbReference type="InterPro" id="IPR001128">
    <property type="entry name" value="Cyt_P450"/>
</dbReference>
<name>A0ABT5B2S5_9BACT</name>
<dbReference type="Proteomes" id="UP001217838">
    <property type="component" value="Unassembled WGS sequence"/>
</dbReference>
<dbReference type="RefSeq" id="WP_271997508.1">
    <property type="nucleotide sequence ID" value="NZ_JAQNDN010000004.1"/>
</dbReference>
<dbReference type="InterPro" id="IPR002397">
    <property type="entry name" value="Cyt_P450_B"/>
</dbReference>
<dbReference type="CDD" id="cd20625">
    <property type="entry name" value="CYP164-like"/>
    <property type="match status" value="1"/>
</dbReference>
<comment type="similarity">
    <text evidence="1 2">Belongs to the cytochrome P450 family.</text>
</comment>
<keyword evidence="2" id="KW-0349">Heme</keyword>
<dbReference type="PRINTS" id="PR00359">
    <property type="entry name" value="BP450"/>
</dbReference>
<keyword evidence="2" id="KW-0503">Monooxygenase</keyword>
<dbReference type="Gene3D" id="1.10.630.10">
    <property type="entry name" value="Cytochrome P450"/>
    <property type="match status" value="1"/>
</dbReference>
<dbReference type="InterPro" id="IPR017972">
    <property type="entry name" value="Cyt_P450_CS"/>
</dbReference>
<keyword evidence="2" id="KW-0560">Oxidoreductase</keyword>
<accession>A0ABT5B2S5</accession>
<dbReference type="PROSITE" id="PS00086">
    <property type="entry name" value="CYTOCHROME_P450"/>
    <property type="match status" value="1"/>
</dbReference>
<sequence>MRHEEILQAIYDPANRANPYPLFAELRRVPVSWQEGGPSSEGTFVVSTYREIDAILHDPRISSDLRKGEHTAALSGPPPNAFIQLDAPEHDRLRRLTMRHFGPPDRPNYVGQLVPQIQRVTRALVDDLEGERRFDLVARVSYSLPVALICAILGVPRDDQAKFHVWADTMARTAGRLTPEPRAEFNAANVAMREYLGGLVELRRRTPSDDLLSRMANEGGPDGRMNEPDLLATMTLLLVAGHETTTNLIANGMLTLLRHPEALARLRREPKLVVGTVEEVLRYDPPVQLLTNRTPLTDVTVGDVTIPKGVLVTLALAAGSRDPARFREPDRFVPDREDNAHFGFGSGTHYCFGAPLARLEAQIALTELVQRLDRPRLVVDPPPYREGPLLRGPRELFIEVDEVRSAGGREWLAA</sequence>
<evidence type="ECO:0000256" key="2">
    <source>
        <dbReference type="RuleBase" id="RU000461"/>
    </source>
</evidence>
<dbReference type="PANTHER" id="PTHR46696">
    <property type="entry name" value="P450, PUTATIVE (EUROFUNG)-RELATED"/>
    <property type="match status" value="1"/>
</dbReference>
<keyword evidence="2" id="KW-0408">Iron</keyword>
<keyword evidence="4" id="KW-1185">Reference proteome</keyword>